<organism evidence="2 3">
    <name type="scientific">Senna tora</name>
    <dbReference type="NCBI Taxonomy" id="362788"/>
    <lineage>
        <taxon>Eukaryota</taxon>
        <taxon>Viridiplantae</taxon>
        <taxon>Streptophyta</taxon>
        <taxon>Embryophyta</taxon>
        <taxon>Tracheophyta</taxon>
        <taxon>Spermatophyta</taxon>
        <taxon>Magnoliopsida</taxon>
        <taxon>eudicotyledons</taxon>
        <taxon>Gunneridae</taxon>
        <taxon>Pentapetalae</taxon>
        <taxon>rosids</taxon>
        <taxon>fabids</taxon>
        <taxon>Fabales</taxon>
        <taxon>Fabaceae</taxon>
        <taxon>Caesalpinioideae</taxon>
        <taxon>Cassia clade</taxon>
        <taxon>Senna</taxon>
    </lineage>
</organism>
<reference evidence="2" key="1">
    <citation type="submission" date="2020-09" db="EMBL/GenBank/DDBJ databases">
        <title>Genome-Enabled Discovery of Anthraquinone Biosynthesis in Senna tora.</title>
        <authorList>
            <person name="Kang S.-H."/>
            <person name="Pandey R.P."/>
            <person name="Lee C.-M."/>
            <person name="Sim J.-S."/>
            <person name="Jeong J.-T."/>
            <person name="Choi B.-S."/>
            <person name="Jung M."/>
            <person name="Ginzburg D."/>
            <person name="Zhao K."/>
            <person name="Won S.Y."/>
            <person name="Oh T.-J."/>
            <person name="Yu Y."/>
            <person name="Kim N.-H."/>
            <person name="Lee O.R."/>
            <person name="Lee T.-H."/>
            <person name="Bashyal P."/>
            <person name="Kim T.-S."/>
            <person name="Lee W.-H."/>
            <person name="Kawkins C."/>
            <person name="Kim C.-K."/>
            <person name="Kim J.S."/>
            <person name="Ahn B.O."/>
            <person name="Rhee S.Y."/>
            <person name="Sohng J.K."/>
        </authorList>
    </citation>
    <scope>NUCLEOTIDE SEQUENCE</scope>
    <source>
        <tissue evidence="2">Leaf</tissue>
    </source>
</reference>
<protein>
    <submittedName>
        <fullName evidence="2">Uncharacterized protein</fullName>
    </submittedName>
</protein>
<feature type="region of interest" description="Disordered" evidence="1">
    <location>
        <begin position="25"/>
        <end position="44"/>
    </location>
</feature>
<evidence type="ECO:0000313" key="2">
    <source>
        <dbReference type="EMBL" id="KAF7842737.1"/>
    </source>
</evidence>
<proteinExistence type="predicted"/>
<feature type="compositionally biased region" description="Pro residues" evidence="1">
    <location>
        <begin position="35"/>
        <end position="44"/>
    </location>
</feature>
<dbReference type="Proteomes" id="UP000634136">
    <property type="component" value="Unassembled WGS sequence"/>
</dbReference>
<dbReference type="EMBL" id="JAAIUW010000002">
    <property type="protein sequence ID" value="KAF7842737.1"/>
    <property type="molecule type" value="Genomic_DNA"/>
</dbReference>
<evidence type="ECO:0000313" key="3">
    <source>
        <dbReference type="Proteomes" id="UP000634136"/>
    </source>
</evidence>
<comment type="caution">
    <text evidence="2">The sequence shown here is derived from an EMBL/GenBank/DDBJ whole genome shotgun (WGS) entry which is preliminary data.</text>
</comment>
<sequence length="165" mass="18754">MLTSSINPLLTRPWEAAYPRRAKYSLRRGPKTPSSLPPQNLPPPCAAVYPKIRHRPPRQCRSQPRPRQHLRQFDSTYSTTLRRKNSLTFVTSTSFVILVLATSTQKIIEQHQPTTVEDLLSTIYLCCLHNNGVSDDDRFVANKEDGMAINDILAASTLQRSLKRL</sequence>
<evidence type="ECO:0000256" key="1">
    <source>
        <dbReference type="SAM" id="MobiDB-lite"/>
    </source>
</evidence>
<dbReference type="AlphaFoldDB" id="A0A834XEC6"/>
<accession>A0A834XEC6</accession>
<keyword evidence="3" id="KW-1185">Reference proteome</keyword>
<gene>
    <name evidence="2" type="ORF">G2W53_005035</name>
</gene>
<name>A0A834XEC6_9FABA</name>